<feature type="chain" id="PRO_5013323339" evidence="1">
    <location>
        <begin position="21"/>
        <end position="184"/>
    </location>
</feature>
<dbReference type="EMBL" id="KX264252">
    <property type="protein sequence ID" value="ANM86366.1"/>
    <property type="molecule type" value="Genomic_DNA"/>
</dbReference>
<reference evidence="3" key="2">
    <citation type="submission" date="2017-12" db="EMBL/GenBank/DDBJ databases">
        <title>Genome Sequencing Reveals a Rich Biosynthetic Potential.</title>
        <authorList>
            <person name="Bertrand R.L."/>
            <person name="Abdel-Hameed M.E."/>
            <person name="Sorensen J.L."/>
        </authorList>
    </citation>
    <scope>NUCLEOTIDE SEQUENCE</scope>
</reference>
<proteinExistence type="predicted"/>
<evidence type="ECO:0000256" key="1">
    <source>
        <dbReference type="SAM" id="SignalP"/>
    </source>
</evidence>
<organism evidence="2">
    <name type="scientific">Cladonia uncialis subsp. uncialis</name>
    <dbReference type="NCBI Taxonomy" id="180999"/>
    <lineage>
        <taxon>Eukaryota</taxon>
        <taxon>Fungi</taxon>
        <taxon>Dikarya</taxon>
        <taxon>Ascomycota</taxon>
        <taxon>Pezizomycotina</taxon>
        <taxon>Lecanoromycetes</taxon>
        <taxon>OSLEUM clade</taxon>
        <taxon>Lecanoromycetidae</taxon>
        <taxon>Lecanorales</taxon>
        <taxon>Lecanorineae</taxon>
        <taxon>Cladoniaceae</taxon>
        <taxon>Cladonia</taxon>
    </lineage>
</organism>
<feature type="signal peptide" evidence="1">
    <location>
        <begin position="1"/>
        <end position="20"/>
    </location>
</feature>
<evidence type="ECO:0000313" key="3">
    <source>
        <dbReference type="EMBL" id="AUW31180.1"/>
    </source>
</evidence>
<reference evidence="2" key="1">
    <citation type="submission" date="2016-05" db="EMBL/GenBank/DDBJ databases">
        <title>Lichen genome sequencing reveals its rich biosynthetic potential.</title>
        <authorList>
            <person name="Bertrand R.L."/>
            <person name="Abdel-Hameed M."/>
            <person name="Sorensen J.L."/>
        </authorList>
    </citation>
    <scope>NUCLEOTIDE SEQUENCE</scope>
</reference>
<dbReference type="EMBL" id="MG777496">
    <property type="protein sequence ID" value="AUW31180.1"/>
    <property type="molecule type" value="Genomic_DNA"/>
</dbReference>
<protein>
    <submittedName>
        <fullName evidence="2">Uncharacterized protein</fullName>
    </submittedName>
</protein>
<sequence>MRFSALTVFPLLALAALASASPLPIQFDSYVSAPMSDIDTAAASVLTKRDFKKFLDDAGKDIVHAADSFERVEGGLKVLDWVPVITSYAVLYSFTEHAEQVTYKPPVCFLRDVRRTSTTELQTLEHRYGWIPPLALAMDKNEVGSMEPCSVPKAYRDIDRTVDDLGLDREERDVGQSHYAARIH</sequence>
<dbReference type="AlphaFoldDB" id="A0A1Z1C443"/>
<accession>A0A1Z1C443</accession>
<name>A0A1Z1C443_CLAUC</name>
<keyword evidence="1" id="KW-0732">Signal</keyword>
<evidence type="ECO:0000313" key="2">
    <source>
        <dbReference type="EMBL" id="ANM86366.1"/>
    </source>
</evidence>